<accession>A0AAE9ZAK4</accession>
<reference evidence="2" key="1">
    <citation type="submission" date="2023-02" db="EMBL/GenBank/DDBJ databases">
        <title>Genome sequence of Hyphococcus flavus.</title>
        <authorList>
            <person name="Rong J.-C."/>
            <person name="Zhao Q."/>
            <person name="Yi M."/>
            <person name="Wu J.-Y."/>
        </authorList>
    </citation>
    <scope>NUCLEOTIDE SEQUENCE</scope>
    <source>
        <strain evidence="2">MCCC 1K03223</strain>
    </source>
</reference>
<keyword evidence="1" id="KW-0732">Signal</keyword>
<feature type="chain" id="PRO_5042122182" evidence="1">
    <location>
        <begin position="24"/>
        <end position="116"/>
    </location>
</feature>
<dbReference type="AlphaFoldDB" id="A0AAE9ZAK4"/>
<dbReference type="Proteomes" id="UP001214043">
    <property type="component" value="Chromosome"/>
</dbReference>
<protein>
    <submittedName>
        <fullName evidence="2">Uncharacterized protein</fullName>
    </submittedName>
</protein>
<feature type="signal peptide" evidence="1">
    <location>
        <begin position="1"/>
        <end position="23"/>
    </location>
</feature>
<dbReference type="RefSeq" id="WP_274492595.1">
    <property type="nucleotide sequence ID" value="NZ_CP118166.1"/>
</dbReference>
<proteinExistence type="predicted"/>
<evidence type="ECO:0000256" key="1">
    <source>
        <dbReference type="SAM" id="SignalP"/>
    </source>
</evidence>
<evidence type="ECO:0000313" key="3">
    <source>
        <dbReference type="Proteomes" id="UP001214043"/>
    </source>
</evidence>
<sequence>MRKVILTVTIAAMPAFASLEASAATATTGDFPFAISSNSVLDDAGVKPEKRSLLSKVMDTVSFKRNDVTLSNVSADTEKKAETCTEAEKQKLAEAAGEDTEEEKAITGPEPMYFAF</sequence>
<dbReference type="EMBL" id="CP118166">
    <property type="protein sequence ID" value="WDI30774.1"/>
    <property type="molecule type" value="Genomic_DNA"/>
</dbReference>
<keyword evidence="3" id="KW-1185">Reference proteome</keyword>
<gene>
    <name evidence="2" type="ORF">PUV54_12505</name>
</gene>
<evidence type="ECO:0000313" key="2">
    <source>
        <dbReference type="EMBL" id="WDI30774.1"/>
    </source>
</evidence>
<dbReference type="KEGG" id="hfl:PUV54_12505"/>
<name>A0AAE9ZAK4_9PROT</name>
<organism evidence="2 3">
    <name type="scientific">Hyphococcus flavus</name>
    <dbReference type="NCBI Taxonomy" id="1866326"/>
    <lineage>
        <taxon>Bacteria</taxon>
        <taxon>Pseudomonadati</taxon>
        <taxon>Pseudomonadota</taxon>
        <taxon>Alphaproteobacteria</taxon>
        <taxon>Parvularculales</taxon>
        <taxon>Parvularculaceae</taxon>
        <taxon>Hyphococcus</taxon>
    </lineage>
</organism>